<reference evidence="1 2" key="1">
    <citation type="submission" date="2018-03" db="EMBL/GenBank/DDBJ databases">
        <title>The draft genome of Mesorhizobium sp. 6GN-30.</title>
        <authorList>
            <person name="Liu L."/>
            <person name="Li L."/>
            <person name="Wang T."/>
            <person name="Zhang X."/>
            <person name="Liang L."/>
        </authorList>
    </citation>
    <scope>NUCLEOTIDE SEQUENCE [LARGE SCALE GENOMIC DNA]</scope>
    <source>
        <strain evidence="1 2">6GN30</strain>
    </source>
</reference>
<dbReference type="Proteomes" id="UP000241229">
    <property type="component" value="Unassembled WGS sequence"/>
</dbReference>
<accession>A0A2P7STM1</accession>
<comment type="caution">
    <text evidence="1">The sequence shown here is derived from an EMBL/GenBank/DDBJ whole genome shotgun (WGS) entry which is preliminary data.</text>
</comment>
<name>A0A2P7STM1_9HYPH</name>
<dbReference type="AlphaFoldDB" id="A0A2P7STM1"/>
<dbReference type="InterPro" id="IPR025354">
    <property type="entry name" value="DUF4258"/>
</dbReference>
<proteinExistence type="predicted"/>
<dbReference type="EMBL" id="PXYK01000001">
    <property type="protein sequence ID" value="PSJ65826.1"/>
    <property type="molecule type" value="Genomic_DNA"/>
</dbReference>
<dbReference type="RefSeq" id="WP_106770368.1">
    <property type="nucleotide sequence ID" value="NZ_PXYK01000001.1"/>
</dbReference>
<evidence type="ECO:0000313" key="2">
    <source>
        <dbReference type="Proteomes" id="UP000241229"/>
    </source>
</evidence>
<sequence length="108" mass="12055">MSETLERIRDLVASGCYAFSNHAYEELAADGILPREILAGLPAAIVVEDYPDAKRGPSVLVFWRGENGDPLHAVWGVHASNADRAILITVYRPNPKLWTPDYLKRLRP</sequence>
<dbReference type="OrthoDB" id="9791640at2"/>
<organism evidence="1 2">
    <name type="scientific">Kumtagia ephedrae</name>
    <dbReference type="NCBI Taxonomy" id="2116701"/>
    <lineage>
        <taxon>Bacteria</taxon>
        <taxon>Pseudomonadati</taxon>
        <taxon>Pseudomonadota</taxon>
        <taxon>Alphaproteobacteria</taxon>
        <taxon>Hyphomicrobiales</taxon>
        <taxon>Phyllobacteriaceae</taxon>
        <taxon>Kumtagia</taxon>
    </lineage>
</organism>
<evidence type="ECO:0008006" key="3">
    <source>
        <dbReference type="Google" id="ProtNLM"/>
    </source>
</evidence>
<protein>
    <recommendedName>
        <fullName evidence="3">DUF4258 domain-containing protein</fullName>
    </recommendedName>
</protein>
<evidence type="ECO:0000313" key="1">
    <source>
        <dbReference type="EMBL" id="PSJ65826.1"/>
    </source>
</evidence>
<gene>
    <name evidence="1" type="ORF">C7I84_01515</name>
</gene>
<dbReference type="Pfam" id="PF14076">
    <property type="entry name" value="DUF4258"/>
    <property type="match status" value="1"/>
</dbReference>
<keyword evidence="2" id="KW-1185">Reference proteome</keyword>